<keyword evidence="1" id="KW-0472">Membrane</keyword>
<comment type="caution">
    <text evidence="3">The sequence shown here is derived from an EMBL/GenBank/DDBJ whole genome shotgun (WGS) entry which is preliminary data.</text>
</comment>
<proteinExistence type="predicted"/>
<keyword evidence="4" id="KW-1185">Reference proteome</keyword>
<name>A0AAE0NEQ0_9PEZI</name>
<sequence length="150" mass="16691">MRCLLSFFVCLAASSELESAVAAAQTELCPSFTHAHPSLPSRLSVYLALLAWVQVFSTPYGYLLILLFSVSRTHGNPQQSERGKDRPLGRTDITVCFPHSLEPKQTSGDRAHTRHMRGCMCVPIYCTIFVQHTPSPSIHRVLLPKVGELR</sequence>
<protein>
    <recommendedName>
        <fullName evidence="5">Secreted protein</fullName>
    </recommendedName>
</protein>
<organism evidence="3 4">
    <name type="scientific">Lasiosphaeria ovina</name>
    <dbReference type="NCBI Taxonomy" id="92902"/>
    <lineage>
        <taxon>Eukaryota</taxon>
        <taxon>Fungi</taxon>
        <taxon>Dikarya</taxon>
        <taxon>Ascomycota</taxon>
        <taxon>Pezizomycotina</taxon>
        <taxon>Sordariomycetes</taxon>
        <taxon>Sordariomycetidae</taxon>
        <taxon>Sordariales</taxon>
        <taxon>Lasiosphaeriaceae</taxon>
        <taxon>Lasiosphaeria</taxon>
    </lineage>
</organism>
<feature type="transmembrane region" description="Helical" evidence="1">
    <location>
        <begin position="47"/>
        <end position="70"/>
    </location>
</feature>
<gene>
    <name evidence="3" type="ORF">B0T24DRAFT_183728</name>
</gene>
<keyword evidence="1" id="KW-0812">Transmembrane</keyword>
<dbReference type="AlphaFoldDB" id="A0AAE0NEQ0"/>
<evidence type="ECO:0008006" key="5">
    <source>
        <dbReference type="Google" id="ProtNLM"/>
    </source>
</evidence>
<keyword evidence="1" id="KW-1133">Transmembrane helix</keyword>
<evidence type="ECO:0000313" key="3">
    <source>
        <dbReference type="EMBL" id="KAK3380130.1"/>
    </source>
</evidence>
<keyword evidence="2" id="KW-0732">Signal</keyword>
<dbReference type="Proteomes" id="UP001287356">
    <property type="component" value="Unassembled WGS sequence"/>
</dbReference>
<dbReference type="EMBL" id="JAULSN010000002">
    <property type="protein sequence ID" value="KAK3380130.1"/>
    <property type="molecule type" value="Genomic_DNA"/>
</dbReference>
<accession>A0AAE0NEQ0</accession>
<reference evidence="3" key="1">
    <citation type="journal article" date="2023" name="Mol. Phylogenet. Evol.">
        <title>Genome-scale phylogeny and comparative genomics of the fungal order Sordariales.</title>
        <authorList>
            <person name="Hensen N."/>
            <person name="Bonometti L."/>
            <person name="Westerberg I."/>
            <person name="Brannstrom I.O."/>
            <person name="Guillou S."/>
            <person name="Cros-Aarteil S."/>
            <person name="Calhoun S."/>
            <person name="Haridas S."/>
            <person name="Kuo A."/>
            <person name="Mondo S."/>
            <person name="Pangilinan J."/>
            <person name="Riley R."/>
            <person name="LaButti K."/>
            <person name="Andreopoulos B."/>
            <person name="Lipzen A."/>
            <person name="Chen C."/>
            <person name="Yan M."/>
            <person name="Daum C."/>
            <person name="Ng V."/>
            <person name="Clum A."/>
            <person name="Steindorff A."/>
            <person name="Ohm R.A."/>
            <person name="Martin F."/>
            <person name="Silar P."/>
            <person name="Natvig D.O."/>
            <person name="Lalanne C."/>
            <person name="Gautier V."/>
            <person name="Ament-Velasquez S.L."/>
            <person name="Kruys A."/>
            <person name="Hutchinson M.I."/>
            <person name="Powell A.J."/>
            <person name="Barry K."/>
            <person name="Miller A.N."/>
            <person name="Grigoriev I.V."/>
            <person name="Debuchy R."/>
            <person name="Gladieux P."/>
            <person name="Hiltunen Thoren M."/>
            <person name="Johannesson H."/>
        </authorList>
    </citation>
    <scope>NUCLEOTIDE SEQUENCE</scope>
    <source>
        <strain evidence="3">CBS 958.72</strain>
    </source>
</reference>
<evidence type="ECO:0000256" key="1">
    <source>
        <dbReference type="SAM" id="Phobius"/>
    </source>
</evidence>
<feature type="signal peptide" evidence="2">
    <location>
        <begin position="1"/>
        <end position="19"/>
    </location>
</feature>
<evidence type="ECO:0000313" key="4">
    <source>
        <dbReference type="Proteomes" id="UP001287356"/>
    </source>
</evidence>
<evidence type="ECO:0000256" key="2">
    <source>
        <dbReference type="SAM" id="SignalP"/>
    </source>
</evidence>
<reference evidence="3" key="2">
    <citation type="submission" date="2023-06" db="EMBL/GenBank/DDBJ databases">
        <authorList>
            <consortium name="Lawrence Berkeley National Laboratory"/>
            <person name="Haridas S."/>
            <person name="Hensen N."/>
            <person name="Bonometti L."/>
            <person name="Westerberg I."/>
            <person name="Brannstrom I.O."/>
            <person name="Guillou S."/>
            <person name="Cros-Aarteil S."/>
            <person name="Calhoun S."/>
            <person name="Kuo A."/>
            <person name="Mondo S."/>
            <person name="Pangilinan J."/>
            <person name="Riley R."/>
            <person name="Labutti K."/>
            <person name="Andreopoulos B."/>
            <person name="Lipzen A."/>
            <person name="Chen C."/>
            <person name="Yanf M."/>
            <person name="Daum C."/>
            <person name="Ng V."/>
            <person name="Clum A."/>
            <person name="Steindorff A."/>
            <person name="Ohm R."/>
            <person name="Martin F."/>
            <person name="Silar P."/>
            <person name="Natvig D."/>
            <person name="Lalanne C."/>
            <person name="Gautier V."/>
            <person name="Ament-Velasquez S.L."/>
            <person name="Kruys A."/>
            <person name="Hutchinson M.I."/>
            <person name="Powell A.J."/>
            <person name="Barry K."/>
            <person name="Miller A.N."/>
            <person name="Grigoriev I.V."/>
            <person name="Debuchy R."/>
            <person name="Gladieux P."/>
            <person name="Thoren M.H."/>
            <person name="Johannesson H."/>
        </authorList>
    </citation>
    <scope>NUCLEOTIDE SEQUENCE</scope>
    <source>
        <strain evidence="3">CBS 958.72</strain>
    </source>
</reference>
<feature type="chain" id="PRO_5042078133" description="Secreted protein" evidence="2">
    <location>
        <begin position="20"/>
        <end position="150"/>
    </location>
</feature>